<gene>
    <name evidence="1" type="ORF">NDU88_000680</name>
</gene>
<dbReference type="EMBL" id="JANPWB010000007">
    <property type="protein sequence ID" value="KAJ1168766.1"/>
    <property type="molecule type" value="Genomic_DNA"/>
</dbReference>
<feature type="non-terminal residue" evidence="1">
    <location>
        <position position="1"/>
    </location>
</feature>
<accession>A0AAV7SXD8</accession>
<reference evidence="1" key="1">
    <citation type="journal article" date="2022" name="bioRxiv">
        <title>Sequencing and chromosome-scale assembly of the giantPleurodeles waltlgenome.</title>
        <authorList>
            <person name="Brown T."/>
            <person name="Elewa A."/>
            <person name="Iarovenko S."/>
            <person name="Subramanian E."/>
            <person name="Araus A.J."/>
            <person name="Petzold A."/>
            <person name="Susuki M."/>
            <person name="Suzuki K.-i.T."/>
            <person name="Hayashi T."/>
            <person name="Toyoda A."/>
            <person name="Oliveira C."/>
            <person name="Osipova E."/>
            <person name="Leigh N.D."/>
            <person name="Simon A."/>
            <person name="Yun M.H."/>
        </authorList>
    </citation>
    <scope>NUCLEOTIDE SEQUENCE</scope>
    <source>
        <strain evidence="1">20211129_DDA</strain>
        <tissue evidence="1">Liver</tissue>
    </source>
</reference>
<comment type="caution">
    <text evidence="1">The sequence shown here is derived from an EMBL/GenBank/DDBJ whole genome shotgun (WGS) entry which is preliminary data.</text>
</comment>
<sequence length="63" mass="7499">ALVVSWLRLEAVWFPVLRSPVFPKRKENKNNQALVVSWLRLEAVWFPVLRSPVFPKRKENKNN</sequence>
<proteinExistence type="predicted"/>
<dbReference type="AlphaFoldDB" id="A0AAV7SXD8"/>
<dbReference type="Proteomes" id="UP001066276">
    <property type="component" value="Chromosome 4_1"/>
</dbReference>
<protein>
    <submittedName>
        <fullName evidence="1">Uncharacterized protein</fullName>
    </submittedName>
</protein>
<evidence type="ECO:0000313" key="1">
    <source>
        <dbReference type="EMBL" id="KAJ1168766.1"/>
    </source>
</evidence>
<organism evidence="1 2">
    <name type="scientific">Pleurodeles waltl</name>
    <name type="common">Iberian ribbed newt</name>
    <dbReference type="NCBI Taxonomy" id="8319"/>
    <lineage>
        <taxon>Eukaryota</taxon>
        <taxon>Metazoa</taxon>
        <taxon>Chordata</taxon>
        <taxon>Craniata</taxon>
        <taxon>Vertebrata</taxon>
        <taxon>Euteleostomi</taxon>
        <taxon>Amphibia</taxon>
        <taxon>Batrachia</taxon>
        <taxon>Caudata</taxon>
        <taxon>Salamandroidea</taxon>
        <taxon>Salamandridae</taxon>
        <taxon>Pleurodelinae</taxon>
        <taxon>Pleurodeles</taxon>
    </lineage>
</organism>
<feature type="non-terminal residue" evidence="1">
    <location>
        <position position="63"/>
    </location>
</feature>
<name>A0AAV7SXD8_PLEWA</name>
<evidence type="ECO:0000313" key="2">
    <source>
        <dbReference type="Proteomes" id="UP001066276"/>
    </source>
</evidence>
<keyword evidence="2" id="KW-1185">Reference proteome</keyword>